<keyword evidence="3" id="KW-1185">Reference proteome</keyword>
<name>A0A9P6EUN7_9AGAR</name>
<evidence type="ECO:0000256" key="1">
    <source>
        <dbReference type="SAM" id="Phobius"/>
    </source>
</evidence>
<protein>
    <submittedName>
        <fullName evidence="2">Uncharacterized protein</fullName>
    </submittedName>
</protein>
<gene>
    <name evidence="2" type="ORF">CPB83DRAFT_888101</name>
</gene>
<feature type="transmembrane region" description="Helical" evidence="1">
    <location>
        <begin position="7"/>
        <end position="26"/>
    </location>
</feature>
<dbReference type="AlphaFoldDB" id="A0A9P6EUN7"/>
<evidence type="ECO:0000313" key="3">
    <source>
        <dbReference type="Proteomes" id="UP000807306"/>
    </source>
</evidence>
<keyword evidence="1" id="KW-0472">Membrane</keyword>
<accession>A0A9P6EUN7</accession>
<keyword evidence="1" id="KW-1133">Transmembrane helix</keyword>
<sequence length="265" mass="28591">MEILTTALVCIIVIVTITTILLRQFFDGACYLDFIGNETCACYDAEGTPFGSLEVDGGAQRSNAGLESARAADIEVLKASITTLNKAIEVLKLEMQARELRSTNNLNYSFRHCNLIETDINTIAAPVYNYGTWHAPSDSLSPHHVGDQPKTLMASSTLQVPDLAMDVTAAHTTDSEVMHKASVDPQALSLVQEELASLQVSHINTPSHINDSSTAIPATHATLSLCHTPIFFLSLSELAQMISQHLGGGSSSDSFRIHQDLANHS</sequence>
<comment type="caution">
    <text evidence="2">The sequence shown here is derived from an EMBL/GenBank/DDBJ whole genome shotgun (WGS) entry which is preliminary data.</text>
</comment>
<reference evidence="2" key="1">
    <citation type="submission" date="2020-11" db="EMBL/GenBank/DDBJ databases">
        <authorList>
            <consortium name="DOE Joint Genome Institute"/>
            <person name="Ahrendt S."/>
            <person name="Riley R."/>
            <person name="Andreopoulos W."/>
            <person name="Labutti K."/>
            <person name="Pangilinan J."/>
            <person name="Ruiz-Duenas F.J."/>
            <person name="Barrasa J.M."/>
            <person name="Sanchez-Garcia M."/>
            <person name="Camarero S."/>
            <person name="Miyauchi S."/>
            <person name="Serrano A."/>
            <person name="Linde D."/>
            <person name="Babiker R."/>
            <person name="Drula E."/>
            <person name="Ayuso-Fernandez I."/>
            <person name="Pacheco R."/>
            <person name="Padilla G."/>
            <person name="Ferreira P."/>
            <person name="Barriuso J."/>
            <person name="Kellner H."/>
            <person name="Castanera R."/>
            <person name="Alfaro M."/>
            <person name="Ramirez L."/>
            <person name="Pisabarro A.G."/>
            <person name="Kuo A."/>
            <person name="Tritt A."/>
            <person name="Lipzen A."/>
            <person name="He G."/>
            <person name="Yan M."/>
            <person name="Ng V."/>
            <person name="Cullen D."/>
            <person name="Martin F."/>
            <person name="Rosso M.-N."/>
            <person name="Henrissat B."/>
            <person name="Hibbett D."/>
            <person name="Martinez A.T."/>
            <person name="Grigoriev I.V."/>
        </authorList>
    </citation>
    <scope>NUCLEOTIDE SEQUENCE</scope>
    <source>
        <strain evidence="2">CBS 506.95</strain>
    </source>
</reference>
<proteinExistence type="predicted"/>
<dbReference type="Proteomes" id="UP000807306">
    <property type="component" value="Unassembled WGS sequence"/>
</dbReference>
<evidence type="ECO:0000313" key="2">
    <source>
        <dbReference type="EMBL" id="KAF9535379.1"/>
    </source>
</evidence>
<dbReference type="EMBL" id="MU157824">
    <property type="protein sequence ID" value="KAF9535379.1"/>
    <property type="molecule type" value="Genomic_DNA"/>
</dbReference>
<keyword evidence="1" id="KW-0812">Transmembrane</keyword>
<organism evidence="2 3">
    <name type="scientific">Crepidotus variabilis</name>
    <dbReference type="NCBI Taxonomy" id="179855"/>
    <lineage>
        <taxon>Eukaryota</taxon>
        <taxon>Fungi</taxon>
        <taxon>Dikarya</taxon>
        <taxon>Basidiomycota</taxon>
        <taxon>Agaricomycotina</taxon>
        <taxon>Agaricomycetes</taxon>
        <taxon>Agaricomycetidae</taxon>
        <taxon>Agaricales</taxon>
        <taxon>Agaricineae</taxon>
        <taxon>Crepidotaceae</taxon>
        <taxon>Crepidotus</taxon>
    </lineage>
</organism>